<name>A0A0F3HJY4_9STRE</name>
<dbReference type="AlphaFoldDB" id="A0A0F3HJY4"/>
<reference evidence="1 2" key="1">
    <citation type="submission" date="2015-02" db="EMBL/GenBank/DDBJ databases">
        <title>Evolution of amylase-binding proteins of oral streptococcal species.</title>
        <authorList>
            <person name="Haase E.M."/>
        </authorList>
    </citation>
    <scope>NUCLEOTIDE SEQUENCE [LARGE SCALE GENOMIC DNA]</scope>
    <source>
        <strain evidence="1 2">UC6950A</strain>
    </source>
</reference>
<comment type="caution">
    <text evidence="1">The sequence shown here is derived from an EMBL/GenBank/DDBJ whole genome shotgun (WGS) entry which is preliminary data.</text>
</comment>
<evidence type="ECO:0000313" key="2">
    <source>
        <dbReference type="Proteomes" id="UP000033405"/>
    </source>
</evidence>
<evidence type="ECO:0000313" key="1">
    <source>
        <dbReference type="EMBL" id="KJU94420.1"/>
    </source>
</evidence>
<sequence>MLQKFKRLFSKKSQESQERESFLPRNRFADLDFERVLKSGTRCCVDEDGHYVEDGKITLFEFSIDFAEFEFIGDFKIEEEDQFKQLLARLNSFDNAIQSHLESELQQPIPQFAKNLGYTQKRWEKTFYFHPWILSFDENPPNLRYVADYVNDEFTVYFAKKHGRWQAYWDAECQKEIAEG</sequence>
<organism evidence="1 2">
    <name type="scientific">Streptococcus infantis</name>
    <dbReference type="NCBI Taxonomy" id="68892"/>
    <lineage>
        <taxon>Bacteria</taxon>
        <taxon>Bacillati</taxon>
        <taxon>Bacillota</taxon>
        <taxon>Bacilli</taxon>
        <taxon>Lactobacillales</taxon>
        <taxon>Streptococcaceae</taxon>
        <taxon>Streptococcus</taxon>
    </lineage>
</organism>
<dbReference type="Proteomes" id="UP000033405">
    <property type="component" value="Unassembled WGS sequence"/>
</dbReference>
<dbReference type="RefSeq" id="WP_045762802.1">
    <property type="nucleotide sequence ID" value="NZ_JYOV01000008.1"/>
</dbReference>
<proteinExistence type="predicted"/>
<gene>
    <name evidence="1" type="ORF">TZ96_00573</name>
</gene>
<accession>A0A0F3HJY4</accession>
<dbReference type="EMBL" id="JYOV01000008">
    <property type="protein sequence ID" value="KJU94420.1"/>
    <property type="molecule type" value="Genomic_DNA"/>
</dbReference>
<dbReference type="PATRIC" id="fig|28037.218.peg.541"/>
<protein>
    <submittedName>
        <fullName evidence="1">Uncharacterized protein</fullName>
    </submittedName>
</protein>